<organism evidence="1 2">
    <name type="scientific">Morococcus cerebrosus</name>
    <dbReference type="NCBI Taxonomy" id="1056807"/>
    <lineage>
        <taxon>Bacteria</taxon>
        <taxon>Pseudomonadati</taxon>
        <taxon>Pseudomonadota</taxon>
        <taxon>Betaproteobacteria</taxon>
        <taxon>Neisseriales</taxon>
        <taxon>Neisseriaceae</taxon>
        <taxon>Morococcus</taxon>
    </lineage>
</organism>
<dbReference type="Proteomes" id="UP000031390">
    <property type="component" value="Unassembled WGS sequence"/>
</dbReference>
<sequence>MRIFTVWAGGWVRMMGLYNKRSSENLFSDDLLLISGRVYQ</sequence>
<accession>A0A0C1GIP0</accession>
<comment type="caution">
    <text evidence="1">The sequence shown here is derived from an EMBL/GenBank/DDBJ whole genome shotgun (WGS) entry which is preliminary data.</text>
</comment>
<evidence type="ECO:0000313" key="1">
    <source>
        <dbReference type="EMBL" id="KIC06430.1"/>
    </source>
</evidence>
<dbReference type="AlphaFoldDB" id="A0A0C1GIP0"/>
<dbReference type="EMBL" id="JUFZ01000104">
    <property type="protein sequence ID" value="KIC06430.1"/>
    <property type="molecule type" value="Genomic_DNA"/>
</dbReference>
<evidence type="ECO:0000313" key="2">
    <source>
        <dbReference type="Proteomes" id="UP000031390"/>
    </source>
</evidence>
<protein>
    <submittedName>
        <fullName evidence="1">Uncharacterized protein</fullName>
    </submittedName>
</protein>
<proteinExistence type="predicted"/>
<gene>
    <name evidence="1" type="ORF">MCC93_21670</name>
</gene>
<name>A0A0C1GIP0_9NEIS</name>
<reference evidence="1 2" key="1">
    <citation type="submission" date="2014-12" db="EMBL/GenBank/DDBJ databases">
        <title>Genome sequence of Morococcus cerebrosus.</title>
        <authorList>
            <person name="Shin S.-K."/>
            <person name="Yi H."/>
        </authorList>
    </citation>
    <scope>NUCLEOTIDE SEQUENCE [LARGE SCALE GENOMIC DNA]</scope>
    <source>
        <strain evidence="1 2">CIP 81.93</strain>
    </source>
</reference>